<dbReference type="AlphaFoldDB" id="A0A2N3YFT8"/>
<accession>A0A2N3YFT8</accession>
<dbReference type="SUPFAM" id="SSF51206">
    <property type="entry name" value="cAMP-binding domain-like"/>
    <property type="match status" value="1"/>
</dbReference>
<dbReference type="PRINTS" id="PR00103">
    <property type="entry name" value="CAMPKINASE"/>
</dbReference>
<dbReference type="Pfam" id="PF00027">
    <property type="entry name" value="cNMP_binding"/>
    <property type="match status" value="1"/>
</dbReference>
<dbReference type="EMBL" id="PJNE01000001">
    <property type="protein sequence ID" value="PKW25706.1"/>
    <property type="molecule type" value="Genomic_DNA"/>
</dbReference>
<evidence type="ECO:0000256" key="3">
    <source>
        <dbReference type="ARBA" id="ARBA00022692"/>
    </source>
</evidence>
<evidence type="ECO:0000256" key="1">
    <source>
        <dbReference type="ARBA" id="ARBA00004651"/>
    </source>
</evidence>
<name>A0A2N3YFT8_9MICO</name>
<feature type="transmembrane region" description="Helical" evidence="6">
    <location>
        <begin position="377"/>
        <end position="400"/>
    </location>
</feature>
<evidence type="ECO:0000256" key="4">
    <source>
        <dbReference type="ARBA" id="ARBA00022989"/>
    </source>
</evidence>
<evidence type="ECO:0000313" key="9">
    <source>
        <dbReference type="Proteomes" id="UP000233781"/>
    </source>
</evidence>
<feature type="transmembrane region" description="Helical" evidence="6">
    <location>
        <begin position="68"/>
        <end position="87"/>
    </location>
</feature>
<proteinExistence type="predicted"/>
<feature type="transmembrane region" description="Helical" evidence="6">
    <location>
        <begin position="165"/>
        <end position="186"/>
    </location>
</feature>
<feature type="transmembrane region" description="Helical" evidence="6">
    <location>
        <begin position="253"/>
        <end position="279"/>
    </location>
</feature>
<dbReference type="PROSITE" id="PS50042">
    <property type="entry name" value="CNMP_BINDING_3"/>
    <property type="match status" value="1"/>
</dbReference>
<evidence type="ECO:0000256" key="5">
    <source>
        <dbReference type="ARBA" id="ARBA00023136"/>
    </source>
</evidence>
<evidence type="ECO:0000256" key="6">
    <source>
        <dbReference type="SAM" id="Phobius"/>
    </source>
</evidence>
<protein>
    <submittedName>
        <fullName evidence="8">CRP-like cAMP-binding protein</fullName>
    </submittedName>
</protein>
<dbReference type="Gene3D" id="1.20.1250.20">
    <property type="entry name" value="MFS general substrate transporter like domains"/>
    <property type="match status" value="1"/>
</dbReference>
<reference evidence="8 9" key="1">
    <citation type="submission" date="2017-12" db="EMBL/GenBank/DDBJ databases">
        <title>Sequencing the genomes of 1000 Actinobacteria strains.</title>
        <authorList>
            <person name="Klenk H.-P."/>
        </authorList>
    </citation>
    <scope>NUCLEOTIDE SEQUENCE [LARGE SCALE GENOMIC DNA]</scope>
    <source>
        <strain evidence="8 9">DSM 12806</strain>
    </source>
</reference>
<keyword evidence="2" id="KW-1003">Cell membrane</keyword>
<dbReference type="InterPro" id="IPR036259">
    <property type="entry name" value="MFS_trans_sf"/>
</dbReference>
<dbReference type="InterPro" id="IPR011701">
    <property type="entry name" value="MFS"/>
</dbReference>
<feature type="transmembrane region" description="Helical" evidence="6">
    <location>
        <begin position="316"/>
        <end position="337"/>
    </location>
</feature>
<evidence type="ECO:0000313" key="8">
    <source>
        <dbReference type="EMBL" id="PKW25706.1"/>
    </source>
</evidence>
<organism evidence="8 9">
    <name type="scientific">Phycicoccus duodecadis</name>
    <dbReference type="NCBI Taxonomy" id="173053"/>
    <lineage>
        <taxon>Bacteria</taxon>
        <taxon>Bacillati</taxon>
        <taxon>Actinomycetota</taxon>
        <taxon>Actinomycetes</taxon>
        <taxon>Micrococcales</taxon>
        <taxon>Intrasporangiaceae</taxon>
        <taxon>Phycicoccus</taxon>
    </lineage>
</organism>
<gene>
    <name evidence="8" type="ORF">ATL31_0504</name>
</gene>
<comment type="subcellular location">
    <subcellularLocation>
        <location evidence="1">Cell membrane</location>
        <topology evidence="1">Multi-pass membrane protein</topology>
    </subcellularLocation>
</comment>
<feature type="transmembrane region" description="Helical" evidence="6">
    <location>
        <begin position="192"/>
        <end position="211"/>
    </location>
</feature>
<dbReference type="Proteomes" id="UP000233781">
    <property type="component" value="Unassembled WGS sequence"/>
</dbReference>
<comment type="caution">
    <text evidence="8">The sequence shown here is derived from an EMBL/GenBank/DDBJ whole genome shotgun (WGS) entry which is preliminary data.</text>
</comment>
<feature type="transmembrane region" description="Helical" evidence="6">
    <location>
        <begin position="291"/>
        <end position="309"/>
    </location>
</feature>
<dbReference type="PANTHER" id="PTHR23513:SF11">
    <property type="entry name" value="STAPHYLOFERRIN A TRANSPORTER"/>
    <property type="match status" value="1"/>
</dbReference>
<dbReference type="SMART" id="SM00100">
    <property type="entry name" value="cNMP"/>
    <property type="match status" value="1"/>
</dbReference>
<keyword evidence="5 6" id="KW-0472">Membrane</keyword>
<dbReference type="GO" id="GO:0022857">
    <property type="term" value="F:transmembrane transporter activity"/>
    <property type="evidence" value="ECO:0007669"/>
    <property type="project" value="InterPro"/>
</dbReference>
<feature type="transmembrane region" description="Helical" evidence="6">
    <location>
        <begin position="125"/>
        <end position="144"/>
    </location>
</feature>
<keyword evidence="9" id="KW-1185">Reference proteome</keyword>
<dbReference type="CDD" id="cd06173">
    <property type="entry name" value="MFS_MefA_like"/>
    <property type="match status" value="1"/>
</dbReference>
<dbReference type="RefSeq" id="WP_101394390.1">
    <property type="nucleotide sequence ID" value="NZ_PJNE01000001.1"/>
</dbReference>
<evidence type="ECO:0000256" key="2">
    <source>
        <dbReference type="ARBA" id="ARBA00022475"/>
    </source>
</evidence>
<dbReference type="Gene3D" id="2.60.120.10">
    <property type="entry name" value="Jelly Rolls"/>
    <property type="match status" value="1"/>
</dbReference>
<feature type="transmembrane region" description="Helical" evidence="6">
    <location>
        <begin position="343"/>
        <end position="365"/>
    </location>
</feature>
<dbReference type="PROSITE" id="PS00889">
    <property type="entry name" value="CNMP_BINDING_2"/>
    <property type="match status" value="1"/>
</dbReference>
<dbReference type="SUPFAM" id="SSF103473">
    <property type="entry name" value="MFS general substrate transporter"/>
    <property type="match status" value="1"/>
</dbReference>
<dbReference type="InterPro" id="IPR018490">
    <property type="entry name" value="cNMP-bd_dom_sf"/>
</dbReference>
<feature type="domain" description="Cyclic nucleotide-binding" evidence="7">
    <location>
        <begin position="448"/>
        <end position="542"/>
    </location>
</feature>
<dbReference type="InterPro" id="IPR000595">
    <property type="entry name" value="cNMP-bd_dom"/>
</dbReference>
<dbReference type="InterPro" id="IPR014710">
    <property type="entry name" value="RmlC-like_jellyroll"/>
</dbReference>
<feature type="transmembrane region" description="Helical" evidence="6">
    <location>
        <begin position="40"/>
        <end position="62"/>
    </location>
</feature>
<dbReference type="CDD" id="cd00038">
    <property type="entry name" value="CAP_ED"/>
    <property type="match status" value="1"/>
</dbReference>
<keyword evidence="3 6" id="KW-0812">Transmembrane</keyword>
<dbReference type="Pfam" id="PF07690">
    <property type="entry name" value="MFS_1"/>
    <property type="match status" value="2"/>
</dbReference>
<sequence length="567" mass="58693">MAVDAGEDAAASPVLRSALHDTWSSLRSVFGNPSLRRIELALAGSMIGDWAYATAVVVWAYGVGGARLVGIWGAVRLLLMAFASPLGSMLADRLPRKRVLITSDVLRALLAVLATLGLLTDAPAALVLVLATLLSLVGCVFRPAQMAWMPSLTRRPEELTAANGASSTIESLAFFLGPALGALLVSTTSVEVVFLLNAATFLLSAVLVGGIRPIAGPTPGDAGGAGADADAEQPRMLAQLAGGFTHIGHDRDLLMVAILVCTQTIVAGATIVFGVVFAVEILKLGPQGVGVIDSVFGVGAIVGGFSALARSTRNRVAGDLAVGTVLWSLPLLLVVAYPSPVTVFASAILLGFGNPLVDVNFATIVQRLTPDAVLGRVFGAYEGVLIGTMALGSAVMPFLISGLGLRWALAILAVVVGVPALAFLPRCRRLDASLRAPDGTALLRGLTIFSPLAPAKIEALARALTTETAPAGAAVVREGEVSDRFLVISSGRVEVTVAGEHIRFEGAGEFFGEIGLLRDVPRTATVTAVEDTVLYSLAREDFLDAVRGVDESLAAADDVVMRRLARA</sequence>
<evidence type="ECO:0000259" key="7">
    <source>
        <dbReference type="PROSITE" id="PS50042"/>
    </source>
</evidence>
<dbReference type="InterPro" id="IPR018488">
    <property type="entry name" value="cNMP-bd_CS"/>
</dbReference>
<dbReference type="GO" id="GO:0005886">
    <property type="term" value="C:plasma membrane"/>
    <property type="evidence" value="ECO:0007669"/>
    <property type="project" value="UniProtKB-SubCell"/>
</dbReference>
<dbReference type="OrthoDB" id="180043at2"/>
<feature type="transmembrane region" description="Helical" evidence="6">
    <location>
        <begin position="406"/>
        <end position="425"/>
    </location>
</feature>
<dbReference type="PANTHER" id="PTHR23513">
    <property type="entry name" value="INTEGRAL MEMBRANE EFFLUX PROTEIN-RELATED"/>
    <property type="match status" value="1"/>
</dbReference>
<keyword evidence="4 6" id="KW-1133">Transmembrane helix</keyword>